<dbReference type="GO" id="GO:0016717">
    <property type="term" value="F:oxidoreductase activity, acting on paired donors, with oxidation of a pair of donors resulting in the reduction of molecular oxygen to two molecules of water"/>
    <property type="evidence" value="ECO:0007669"/>
    <property type="project" value="TreeGrafter"/>
</dbReference>
<feature type="transmembrane region" description="Helical" evidence="2">
    <location>
        <begin position="143"/>
        <end position="162"/>
    </location>
</feature>
<feature type="transmembrane region" description="Helical" evidence="2">
    <location>
        <begin position="279"/>
        <end position="296"/>
    </location>
</feature>
<feature type="transmembrane region" description="Helical" evidence="2">
    <location>
        <begin position="245"/>
        <end position="267"/>
    </location>
</feature>
<proteinExistence type="predicted"/>
<dbReference type="Pfam" id="PF00487">
    <property type="entry name" value="FA_desaturase"/>
    <property type="match status" value="1"/>
</dbReference>
<evidence type="ECO:0000256" key="1">
    <source>
        <dbReference type="SAM" id="MobiDB-lite"/>
    </source>
</evidence>
<dbReference type="GO" id="GO:0016020">
    <property type="term" value="C:membrane"/>
    <property type="evidence" value="ECO:0007669"/>
    <property type="project" value="TreeGrafter"/>
</dbReference>
<name>A0A5C6BHM0_9PLAN</name>
<dbReference type="PANTHER" id="PTHR19353:SF19">
    <property type="entry name" value="DELTA(5) FATTY ACID DESATURASE C-RELATED"/>
    <property type="match status" value="1"/>
</dbReference>
<dbReference type="GO" id="GO:0008610">
    <property type="term" value="P:lipid biosynthetic process"/>
    <property type="evidence" value="ECO:0007669"/>
    <property type="project" value="UniProtKB-ARBA"/>
</dbReference>
<comment type="caution">
    <text evidence="4">The sequence shown here is derived from an EMBL/GenBank/DDBJ whole genome shotgun (WGS) entry which is preliminary data.</text>
</comment>
<feature type="transmembrane region" description="Helical" evidence="2">
    <location>
        <begin position="117"/>
        <end position="136"/>
    </location>
</feature>
<organism evidence="4 5">
    <name type="scientific">Symmachiella macrocystis</name>
    <dbReference type="NCBI Taxonomy" id="2527985"/>
    <lineage>
        <taxon>Bacteria</taxon>
        <taxon>Pseudomonadati</taxon>
        <taxon>Planctomycetota</taxon>
        <taxon>Planctomycetia</taxon>
        <taxon>Planctomycetales</taxon>
        <taxon>Planctomycetaceae</taxon>
        <taxon>Symmachiella</taxon>
    </lineage>
</organism>
<dbReference type="InterPro" id="IPR012171">
    <property type="entry name" value="Fatty_acid_desaturase"/>
</dbReference>
<protein>
    <submittedName>
        <fullName evidence="4">Fatty acid desaturase</fullName>
    </submittedName>
</protein>
<gene>
    <name evidence="4" type="ORF">CA54_00260</name>
</gene>
<dbReference type="AlphaFoldDB" id="A0A5C6BHM0"/>
<evidence type="ECO:0000313" key="4">
    <source>
        <dbReference type="EMBL" id="TWU11222.1"/>
    </source>
</evidence>
<evidence type="ECO:0000259" key="3">
    <source>
        <dbReference type="Pfam" id="PF00487"/>
    </source>
</evidence>
<dbReference type="InterPro" id="IPR005804">
    <property type="entry name" value="FA_desaturase_dom"/>
</dbReference>
<accession>A0A5C6BHM0</accession>
<keyword evidence="2" id="KW-0472">Membrane</keyword>
<keyword evidence="2" id="KW-0812">Transmembrane</keyword>
<feature type="region of interest" description="Disordered" evidence="1">
    <location>
        <begin position="447"/>
        <end position="473"/>
    </location>
</feature>
<sequence length="473" mass="53757">MRPARHCFSPAVFFVNRISKRRRECHFHGKLEAKILSQYSPCSFSGILLGSPSIGQSTSLALWILSLSYPRIGPSADRSRGAILIDNSPSLRPGSYYAKELKQVLPPEVFERNPWQLLWLIPHLAIIAASISALLLTNIHWGFRLLLSAAIGHSFGCLMYLAHEILHGTVVKNGTLQNWLSGICMLPYCISPEHWKAWHNRSHHCHTSKTGRDPDSFGDVYMNRKAPFAKFTTKLAPGSGYLRSWFFMGFWFSFHALVTLFVHSKVFEYWKPAQRRKQLALFSAMVAFWAGVGYAVGPYNFAFIYLLPMVVANCVQMFYISTNHLFCDETQDENDPLINSLTVSTPRWVSWLHLNFGYHVEHHVMPYANSKHAPKIQAALKEHFGTRYHEMPLQQALRVLYETPPVHLSRQELVDMRTGIVYSTLGPNGELPHVVDQVAVPVRPRKRVKNRPAAVDVPVTETSPEDVKQNRAA</sequence>
<evidence type="ECO:0000256" key="2">
    <source>
        <dbReference type="SAM" id="Phobius"/>
    </source>
</evidence>
<reference evidence="4 5" key="1">
    <citation type="submission" date="2019-02" db="EMBL/GenBank/DDBJ databases">
        <title>Deep-cultivation of Planctomycetes and their phenomic and genomic characterization uncovers novel biology.</title>
        <authorList>
            <person name="Wiegand S."/>
            <person name="Jogler M."/>
            <person name="Boedeker C."/>
            <person name="Pinto D."/>
            <person name="Vollmers J."/>
            <person name="Rivas-Marin E."/>
            <person name="Kohn T."/>
            <person name="Peeters S.H."/>
            <person name="Heuer A."/>
            <person name="Rast P."/>
            <person name="Oberbeckmann S."/>
            <person name="Bunk B."/>
            <person name="Jeske O."/>
            <person name="Meyerdierks A."/>
            <person name="Storesund J.E."/>
            <person name="Kallscheuer N."/>
            <person name="Luecker S."/>
            <person name="Lage O.M."/>
            <person name="Pohl T."/>
            <person name="Merkel B.J."/>
            <person name="Hornburger P."/>
            <person name="Mueller R.-W."/>
            <person name="Bruemmer F."/>
            <person name="Labrenz M."/>
            <person name="Spormann A.M."/>
            <person name="Op Den Camp H."/>
            <person name="Overmann J."/>
            <person name="Amann R."/>
            <person name="Jetten M.S.M."/>
            <person name="Mascher T."/>
            <person name="Medema M.H."/>
            <person name="Devos D.P."/>
            <person name="Kaster A.-K."/>
            <person name="Ovreas L."/>
            <person name="Rohde M."/>
            <person name="Galperin M.Y."/>
            <person name="Jogler C."/>
        </authorList>
    </citation>
    <scope>NUCLEOTIDE SEQUENCE [LARGE SCALE GENOMIC DNA]</scope>
    <source>
        <strain evidence="4 5">CA54</strain>
    </source>
</reference>
<dbReference type="Proteomes" id="UP000320735">
    <property type="component" value="Unassembled WGS sequence"/>
</dbReference>
<dbReference type="PANTHER" id="PTHR19353">
    <property type="entry name" value="FATTY ACID DESATURASE 2"/>
    <property type="match status" value="1"/>
</dbReference>
<feature type="domain" description="Fatty acid desaturase" evidence="3">
    <location>
        <begin position="140"/>
        <end position="390"/>
    </location>
</feature>
<keyword evidence="2" id="KW-1133">Transmembrane helix</keyword>
<dbReference type="OrthoDB" id="9792534at2"/>
<dbReference type="EMBL" id="SJPP01000001">
    <property type="protein sequence ID" value="TWU11222.1"/>
    <property type="molecule type" value="Genomic_DNA"/>
</dbReference>
<keyword evidence="5" id="KW-1185">Reference proteome</keyword>
<evidence type="ECO:0000313" key="5">
    <source>
        <dbReference type="Proteomes" id="UP000320735"/>
    </source>
</evidence>